<reference evidence="1" key="2">
    <citation type="submission" date="2025-09" db="UniProtKB">
        <authorList>
            <consortium name="Ensembl"/>
        </authorList>
    </citation>
    <scope>IDENTIFICATION</scope>
</reference>
<proteinExistence type="predicted"/>
<accession>A0A2K5JJD6</accession>
<protein>
    <submittedName>
        <fullName evidence="1">Uncharacterized protein</fullName>
    </submittedName>
</protein>
<reference evidence="1" key="1">
    <citation type="submission" date="2025-08" db="UniProtKB">
        <authorList>
            <consortium name="Ensembl"/>
        </authorList>
    </citation>
    <scope>IDENTIFICATION</scope>
</reference>
<evidence type="ECO:0000313" key="1">
    <source>
        <dbReference type="Ensembl" id="ENSCANP00000028983.1"/>
    </source>
</evidence>
<dbReference type="AlphaFoldDB" id="A0A2K5JJD6"/>
<organism evidence="1 2">
    <name type="scientific">Colobus angolensis palliatus</name>
    <name type="common">Peters' Angolan colobus</name>
    <dbReference type="NCBI Taxonomy" id="336983"/>
    <lineage>
        <taxon>Eukaryota</taxon>
        <taxon>Metazoa</taxon>
        <taxon>Chordata</taxon>
        <taxon>Craniata</taxon>
        <taxon>Vertebrata</taxon>
        <taxon>Euteleostomi</taxon>
        <taxon>Mammalia</taxon>
        <taxon>Eutheria</taxon>
        <taxon>Euarchontoglires</taxon>
        <taxon>Primates</taxon>
        <taxon>Haplorrhini</taxon>
        <taxon>Catarrhini</taxon>
        <taxon>Cercopithecidae</taxon>
        <taxon>Colobinae</taxon>
        <taxon>Colobus</taxon>
    </lineage>
</organism>
<keyword evidence="2" id="KW-1185">Reference proteome</keyword>
<dbReference type="Ensembl" id="ENSCANT00000052094.1">
    <property type="protein sequence ID" value="ENSCANP00000028983.1"/>
    <property type="gene ID" value="ENSCANG00000038019.1"/>
</dbReference>
<dbReference type="OMA" id="PLELMCP"/>
<name>A0A2K5JJD6_COLAP</name>
<dbReference type="Proteomes" id="UP000233080">
    <property type="component" value="Unassembled WGS sequence"/>
</dbReference>
<evidence type="ECO:0000313" key="2">
    <source>
        <dbReference type="Proteomes" id="UP000233080"/>
    </source>
</evidence>
<sequence>MPTHQPFPNTETVHFVVTDSARAYDCTLYVILPLELMCPINVWDFAVLITKLDQKSIIFGCLVCVQETFLCKFAEENSTSTREIMSKETHSGNFVVCFHIIFKTFKATLARCSGSHL</sequence>